<dbReference type="AlphaFoldDB" id="A0A0F9UCU1"/>
<dbReference type="NCBIfam" id="TIGR01987">
    <property type="entry name" value="HI0074"/>
    <property type="match status" value="1"/>
</dbReference>
<dbReference type="EMBL" id="LAZR01000106">
    <property type="protein sequence ID" value="KKN90995.1"/>
    <property type="molecule type" value="Genomic_DNA"/>
</dbReference>
<comment type="caution">
    <text evidence="1">The sequence shown here is derived from an EMBL/GenBank/DDBJ whole genome shotgun (WGS) entry which is preliminary data.</text>
</comment>
<dbReference type="SUPFAM" id="SSF81593">
    <property type="entry name" value="Nucleotidyltransferase substrate binding subunit/domain"/>
    <property type="match status" value="1"/>
</dbReference>
<protein>
    <recommendedName>
        <fullName evidence="2">Nucleotidyltransferase substrate binding protein</fullName>
    </recommendedName>
</protein>
<dbReference type="InterPro" id="IPR010235">
    <property type="entry name" value="HepT"/>
</dbReference>
<dbReference type="Gene3D" id="1.20.120.330">
    <property type="entry name" value="Nucleotidyltransferases domain 2"/>
    <property type="match status" value="1"/>
</dbReference>
<evidence type="ECO:0000313" key="1">
    <source>
        <dbReference type="EMBL" id="KKN90995.1"/>
    </source>
</evidence>
<gene>
    <name evidence="1" type="ORF">LCGC14_0221970</name>
</gene>
<proteinExistence type="predicted"/>
<accession>A0A0F9UCU1</accession>
<dbReference type="Pfam" id="PF08780">
    <property type="entry name" value="NTase_sub_bind"/>
    <property type="match status" value="1"/>
</dbReference>
<reference evidence="1" key="1">
    <citation type="journal article" date="2015" name="Nature">
        <title>Complex archaea that bridge the gap between prokaryotes and eukaryotes.</title>
        <authorList>
            <person name="Spang A."/>
            <person name="Saw J.H."/>
            <person name="Jorgensen S.L."/>
            <person name="Zaremba-Niedzwiedzka K."/>
            <person name="Martijn J."/>
            <person name="Lind A.E."/>
            <person name="van Eijk R."/>
            <person name="Schleper C."/>
            <person name="Guy L."/>
            <person name="Ettema T.J."/>
        </authorList>
    </citation>
    <scope>NUCLEOTIDE SEQUENCE</scope>
</reference>
<organism evidence="1">
    <name type="scientific">marine sediment metagenome</name>
    <dbReference type="NCBI Taxonomy" id="412755"/>
    <lineage>
        <taxon>unclassified sequences</taxon>
        <taxon>metagenomes</taxon>
        <taxon>ecological metagenomes</taxon>
    </lineage>
</organism>
<sequence>MIEQDVRWLQRLANYQRALARLRDAVELAKTRPLSELEKQGLIQAFEFVFELAWNLMKDYFLYQGNPAITGSRDAIRSAFKQGLITDGEGWMEMIKSRNQSAHTYNESVANAIADSVLNSYFALFEQFAAKMQLHADQS</sequence>
<evidence type="ECO:0008006" key="2">
    <source>
        <dbReference type="Google" id="ProtNLM"/>
    </source>
</evidence>
<name>A0A0F9UCU1_9ZZZZ</name>